<gene>
    <name evidence="2" type="ORF">TEOVI_000067400</name>
</gene>
<dbReference type="AlphaFoldDB" id="A0A1G4IAZ6"/>
<evidence type="ECO:0000313" key="3">
    <source>
        <dbReference type="Proteomes" id="UP000195570"/>
    </source>
</evidence>
<protein>
    <submittedName>
        <fullName evidence="2">Uncharacterized protein</fullName>
    </submittedName>
</protein>
<name>A0A1G4IAZ6_TRYEQ</name>
<evidence type="ECO:0000313" key="2">
    <source>
        <dbReference type="EMBL" id="SCU69117.1"/>
    </source>
</evidence>
<reference evidence="2" key="1">
    <citation type="submission" date="2016-09" db="EMBL/GenBank/DDBJ databases">
        <authorList>
            <person name="Hebert L."/>
            <person name="Moumen B."/>
        </authorList>
    </citation>
    <scope>NUCLEOTIDE SEQUENCE [LARGE SCALE GENOMIC DNA]</scope>
    <source>
        <strain evidence="2">OVI</strain>
    </source>
</reference>
<comment type="caution">
    <text evidence="2">The sequence shown here is derived from an EMBL/GenBank/DDBJ whole genome shotgun (WGS) entry which is preliminary data.</text>
</comment>
<dbReference type="VEuPathDB" id="TriTrypDB:TEOVI_000067400"/>
<evidence type="ECO:0000256" key="1">
    <source>
        <dbReference type="SAM" id="MobiDB-lite"/>
    </source>
</evidence>
<dbReference type="Proteomes" id="UP000195570">
    <property type="component" value="Unassembled WGS sequence"/>
</dbReference>
<feature type="region of interest" description="Disordered" evidence="1">
    <location>
        <begin position="132"/>
        <end position="165"/>
    </location>
</feature>
<feature type="compositionally biased region" description="Basic and acidic residues" evidence="1">
    <location>
        <begin position="132"/>
        <end position="157"/>
    </location>
</feature>
<dbReference type="GeneID" id="92374614"/>
<dbReference type="RefSeq" id="XP_067080146.1">
    <property type="nucleotide sequence ID" value="XM_067224045.1"/>
</dbReference>
<dbReference type="EMBL" id="CZPT02001153">
    <property type="protein sequence ID" value="SCU69117.1"/>
    <property type="molecule type" value="Genomic_DNA"/>
</dbReference>
<proteinExistence type="predicted"/>
<organism evidence="2 3">
    <name type="scientific">Trypanosoma equiperdum</name>
    <dbReference type="NCBI Taxonomy" id="5694"/>
    <lineage>
        <taxon>Eukaryota</taxon>
        <taxon>Discoba</taxon>
        <taxon>Euglenozoa</taxon>
        <taxon>Kinetoplastea</taxon>
        <taxon>Metakinetoplastina</taxon>
        <taxon>Trypanosomatida</taxon>
        <taxon>Trypanosomatidae</taxon>
        <taxon>Trypanosoma</taxon>
    </lineage>
</organism>
<keyword evidence="3" id="KW-1185">Reference proteome</keyword>
<accession>A0A1G4IAZ6</accession>
<sequence>MKFLVVDGDWPVTPYTLTRSELVSHSVEEADGGSEGGQLIIHGHTLVALCQQQLHTSVVRVRAAPDLSTLGLTILHESLSDSTGNIRLVTPKSLTRQVFAVDDLLVHGRLIVFTSRWESLASAAIVGVKSDRREEHELTRRTKSRPEETKNSGRGNHDTSVSRPSVFSGRNRTALHKFTCAETYFQSIPPATVHDLDLLNNLIQAGTIRLDPRVEVYLCTVCGFLPRQTFTTSCCGAIMCGACTPLISTSSVMPSVMSERYVCIACKELPFTSHTAHVSRDAEVMKLVRELRVLHHPQLASAASATSSHGMAEKSHASLPFLLHSMGIMPAKRDVGGAAAPVLGSVFPNP</sequence>